<accession>A0ABT8LJD2</accession>
<protein>
    <submittedName>
        <fullName evidence="1">Uncharacterized protein</fullName>
    </submittedName>
</protein>
<proteinExistence type="predicted"/>
<gene>
    <name evidence="1" type="ORF">QO199_00305</name>
</gene>
<reference evidence="1" key="1">
    <citation type="submission" date="2023-05" db="EMBL/GenBank/DDBJ databases">
        <title>Cannabis rhizosphere genomes.</title>
        <authorList>
            <person name="Goff K.L."/>
        </authorList>
    </citation>
    <scope>NUCLEOTIDE SEQUENCE</scope>
    <source>
        <strain evidence="1">SPPC 2817</strain>
    </source>
</reference>
<sequence>MKNKIEFKLPCMAGASLAMPGATEKDKKEQCEICGCRGCFTIVKRNLGYKTQSPPRGEEEMIMTYKVTLRRGMKWLLVISALTRWDWLADKCFRHELVTGESVEISGD</sequence>
<evidence type="ECO:0000313" key="1">
    <source>
        <dbReference type="EMBL" id="MDN6877111.1"/>
    </source>
</evidence>
<dbReference type="Proteomes" id="UP001176500">
    <property type="component" value="Unassembled WGS sequence"/>
</dbReference>
<evidence type="ECO:0000313" key="2">
    <source>
        <dbReference type="Proteomes" id="UP001176500"/>
    </source>
</evidence>
<dbReference type="RefSeq" id="WP_301479721.1">
    <property type="nucleotide sequence ID" value="NZ_CBDHVZ010000065.1"/>
</dbReference>
<organism evidence="1 2">
    <name type="scientific">Serratia bockelmannii</name>
    <dbReference type="NCBI Taxonomy" id="2703793"/>
    <lineage>
        <taxon>Bacteria</taxon>
        <taxon>Pseudomonadati</taxon>
        <taxon>Pseudomonadota</taxon>
        <taxon>Gammaproteobacteria</taxon>
        <taxon>Enterobacterales</taxon>
        <taxon>Yersiniaceae</taxon>
        <taxon>Serratia</taxon>
    </lineage>
</organism>
<dbReference type="EMBL" id="JASMRX010000001">
    <property type="protein sequence ID" value="MDN6877111.1"/>
    <property type="molecule type" value="Genomic_DNA"/>
</dbReference>
<keyword evidence="2" id="KW-1185">Reference proteome</keyword>
<name>A0ABT8LJD2_9GAMM</name>
<comment type="caution">
    <text evidence="1">The sequence shown here is derived from an EMBL/GenBank/DDBJ whole genome shotgun (WGS) entry which is preliminary data.</text>
</comment>